<evidence type="ECO:0000313" key="2">
    <source>
        <dbReference type="Proteomes" id="UP000663929"/>
    </source>
</evidence>
<proteinExistence type="predicted"/>
<protein>
    <submittedName>
        <fullName evidence="1">Uncharacterized protein</fullName>
    </submittedName>
</protein>
<evidence type="ECO:0000313" key="1">
    <source>
        <dbReference type="EMBL" id="QTD51239.1"/>
    </source>
</evidence>
<gene>
    <name evidence="1" type="ORF">J3U87_02115</name>
</gene>
<dbReference type="KEGG" id="scor:J3U87_02115"/>
<dbReference type="AlphaFoldDB" id="A0A8A4TMM8"/>
<dbReference type="Proteomes" id="UP000663929">
    <property type="component" value="Chromosome"/>
</dbReference>
<dbReference type="EMBL" id="CP071793">
    <property type="protein sequence ID" value="QTD51239.1"/>
    <property type="molecule type" value="Genomic_DNA"/>
</dbReference>
<dbReference type="RefSeq" id="WP_237381370.1">
    <property type="nucleotide sequence ID" value="NZ_CP071793.1"/>
</dbReference>
<accession>A0A8A4TMM8</accession>
<reference evidence="1" key="1">
    <citation type="submission" date="2021-03" db="EMBL/GenBank/DDBJ databases">
        <title>Acanthopleuribacteraceae sp. M133.</title>
        <authorList>
            <person name="Wang G."/>
        </authorList>
    </citation>
    <scope>NUCLEOTIDE SEQUENCE</scope>
    <source>
        <strain evidence="1">M133</strain>
    </source>
</reference>
<organism evidence="1 2">
    <name type="scientific">Sulfidibacter corallicola</name>
    <dbReference type="NCBI Taxonomy" id="2818388"/>
    <lineage>
        <taxon>Bacteria</taxon>
        <taxon>Pseudomonadati</taxon>
        <taxon>Acidobacteriota</taxon>
        <taxon>Holophagae</taxon>
        <taxon>Acanthopleuribacterales</taxon>
        <taxon>Acanthopleuribacteraceae</taxon>
        <taxon>Sulfidibacter</taxon>
    </lineage>
</organism>
<keyword evidence="2" id="KW-1185">Reference proteome</keyword>
<sequence>MMHGWILKSGWMPAWCLVFALFGLSPSSAGDEVAFQVWDSFLIHTQPQFRYRDLREAESAFREVPGQLVTRNGLLALVRRDGRLHSHDLTTGTTGSLPETKAVPLDIPLPDISLPGFFSAEKLHLFHGDRWHAISVPIWTEFLERRPTLSSHHGLSLRFPLVSQIDPDTLSIYQPKNGERVVWKPGRDLGNHEKIDRKMRPLLLDGRMLWLGAPKEARVGLNAGGSVFKLVDDTAVTHLSRYSLAQPTKNGYWLLSFPDGVRDVMRSWEHATVDVTLTLIQLEGGALKRRERSLPQMPLAFELGTSPSGSPKLEVSPAFTLLPVIAERPSLAVRRNGRIELYQTTASPRTWPEQKAWGSPAALVHRQGRWILIDAGGREYILSEGS</sequence>
<name>A0A8A4TMM8_SULCO</name>